<dbReference type="AlphaFoldDB" id="A0A4Y2WQX6"/>
<dbReference type="EMBL" id="BGPR01064058">
    <property type="protein sequence ID" value="GBO39127.1"/>
    <property type="molecule type" value="Genomic_DNA"/>
</dbReference>
<name>A0A4Y2WQX6_ARAVE</name>
<keyword evidence="4" id="KW-1185">Reference proteome</keyword>
<gene>
    <name evidence="2" type="ORF">AVEN_116362_1</name>
    <name evidence="3" type="ORF">AVEN_166562_1</name>
    <name evidence="1" type="ORF">AVEN_19296_1</name>
</gene>
<comment type="caution">
    <text evidence="2">The sequence shown here is derived from an EMBL/GenBank/DDBJ whole genome shotgun (WGS) entry which is preliminary data.</text>
</comment>
<feature type="non-terminal residue" evidence="2">
    <location>
        <position position="1"/>
    </location>
</feature>
<evidence type="ECO:0000313" key="2">
    <source>
        <dbReference type="EMBL" id="GBO39136.1"/>
    </source>
</evidence>
<reference evidence="2 4" key="1">
    <citation type="journal article" date="2019" name="Sci. Rep.">
        <title>Orb-weaving spider Araneus ventricosus genome elucidates the spidroin gene catalogue.</title>
        <authorList>
            <person name="Kono N."/>
            <person name="Nakamura H."/>
            <person name="Ohtoshi R."/>
            <person name="Moran D.A.P."/>
            <person name="Shinohara A."/>
            <person name="Yoshida Y."/>
            <person name="Fujiwara M."/>
            <person name="Mori M."/>
            <person name="Tomita M."/>
            <person name="Arakawa K."/>
        </authorList>
    </citation>
    <scope>NUCLEOTIDE SEQUENCE [LARGE SCALE GENOMIC DNA]</scope>
</reference>
<evidence type="ECO:0000313" key="4">
    <source>
        <dbReference type="Proteomes" id="UP000499080"/>
    </source>
</evidence>
<dbReference type="EMBL" id="BGPR01064063">
    <property type="protein sequence ID" value="GBO39136.1"/>
    <property type="molecule type" value="Genomic_DNA"/>
</dbReference>
<dbReference type="EMBL" id="BGPR01064065">
    <property type="protein sequence ID" value="GBO39137.1"/>
    <property type="molecule type" value="Genomic_DNA"/>
</dbReference>
<accession>A0A4Y2WQX6</accession>
<evidence type="ECO:0000313" key="1">
    <source>
        <dbReference type="EMBL" id="GBO39127.1"/>
    </source>
</evidence>
<sequence length="127" mass="14173">SATIQVDSGGKDMRCAWSPVPDYQIGKVGDYLGAWHILGEGLNPRGTRVRSVAERNLKFRHNLQSNRTTNLSAYLAERFNPCHGNLCDNPLPLPTTRFPKPFRQAFFAIWVLDDPEQSSCALSSAHC</sequence>
<evidence type="ECO:0000313" key="3">
    <source>
        <dbReference type="EMBL" id="GBO39137.1"/>
    </source>
</evidence>
<proteinExistence type="predicted"/>
<organism evidence="2 4">
    <name type="scientific">Araneus ventricosus</name>
    <name type="common">Orbweaver spider</name>
    <name type="synonym">Epeira ventricosa</name>
    <dbReference type="NCBI Taxonomy" id="182803"/>
    <lineage>
        <taxon>Eukaryota</taxon>
        <taxon>Metazoa</taxon>
        <taxon>Ecdysozoa</taxon>
        <taxon>Arthropoda</taxon>
        <taxon>Chelicerata</taxon>
        <taxon>Arachnida</taxon>
        <taxon>Araneae</taxon>
        <taxon>Araneomorphae</taxon>
        <taxon>Entelegynae</taxon>
        <taxon>Araneoidea</taxon>
        <taxon>Araneidae</taxon>
        <taxon>Araneus</taxon>
    </lineage>
</organism>
<protein>
    <submittedName>
        <fullName evidence="2">Uncharacterized protein</fullName>
    </submittedName>
</protein>
<dbReference type="Proteomes" id="UP000499080">
    <property type="component" value="Unassembled WGS sequence"/>
</dbReference>